<dbReference type="AlphaFoldDB" id="A0A239KLE2"/>
<dbReference type="EMBL" id="FZOT01000016">
    <property type="protein sequence ID" value="SNT18981.1"/>
    <property type="molecule type" value="Genomic_DNA"/>
</dbReference>
<reference evidence="2 3" key="1">
    <citation type="submission" date="2017-06" db="EMBL/GenBank/DDBJ databases">
        <authorList>
            <person name="Kim H.J."/>
            <person name="Triplett B.A."/>
        </authorList>
    </citation>
    <scope>NUCLEOTIDE SEQUENCE [LARGE SCALE GENOMIC DNA]</scope>
    <source>
        <strain evidence="2 3">U15</strain>
    </source>
</reference>
<evidence type="ECO:0000313" key="3">
    <source>
        <dbReference type="Proteomes" id="UP000198284"/>
    </source>
</evidence>
<feature type="signal peptide" evidence="1">
    <location>
        <begin position="1"/>
        <end position="32"/>
    </location>
</feature>
<gene>
    <name evidence="2" type="ORF">SAMN06265795_11676</name>
</gene>
<protein>
    <submittedName>
        <fullName evidence="2">Uncharacterized protein</fullName>
    </submittedName>
</protein>
<evidence type="ECO:0000313" key="2">
    <source>
        <dbReference type="EMBL" id="SNT18981.1"/>
    </source>
</evidence>
<keyword evidence="1" id="KW-0732">Signal</keyword>
<proteinExistence type="predicted"/>
<evidence type="ECO:0000256" key="1">
    <source>
        <dbReference type="SAM" id="SignalP"/>
    </source>
</evidence>
<keyword evidence="3" id="KW-1185">Reference proteome</keyword>
<dbReference type="RefSeq" id="WP_143131369.1">
    <property type="nucleotide sequence ID" value="NZ_FZOT01000016.1"/>
</dbReference>
<dbReference type="Proteomes" id="UP000198284">
    <property type="component" value="Unassembled WGS sequence"/>
</dbReference>
<name>A0A239KLE2_9BURK</name>
<sequence length="199" mass="21912">MKLNSIRKRRRYLRVSHFILSLAFVFPFGTLAAKETDLDQWLGTELTGRLEPDLQKIDWLFGDVVSASKKPVMPGKLFGVFLFVNSNLLGLQQGVEGDCATGGRGIVTMNESQGADVLIGRFERCTASDRERLRLQLDGTLSATSYRRVPTVQDPIRIRATLTEFSLHVSESGNSVPGFGFTSLSGQLVCGPEKNEEGS</sequence>
<organism evidence="2 3">
    <name type="scientific">Noviherbaspirillum humi</name>
    <dbReference type="NCBI Taxonomy" id="1688639"/>
    <lineage>
        <taxon>Bacteria</taxon>
        <taxon>Pseudomonadati</taxon>
        <taxon>Pseudomonadota</taxon>
        <taxon>Betaproteobacteria</taxon>
        <taxon>Burkholderiales</taxon>
        <taxon>Oxalobacteraceae</taxon>
        <taxon>Noviherbaspirillum</taxon>
    </lineage>
</organism>
<feature type="chain" id="PRO_5013099736" evidence="1">
    <location>
        <begin position="33"/>
        <end position="199"/>
    </location>
</feature>
<accession>A0A239KLE2</accession>